<dbReference type="GO" id="GO:0004499">
    <property type="term" value="F:N,N-dimethylaniline monooxygenase activity"/>
    <property type="evidence" value="ECO:0007669"/>
    <property type="project" value="InterPro"/>
</dbReference>
<dbReference type="InterPro" id="IPR020946">
    <property type="entry name" value="Flavin_mOase-like"/>
</dbReference>
<evidence type="ECO:0000256" key="4">
    <source>
        <dbReference type="ARBA" id="ARBA00023002"/>
    </source>
</evidence>
<sequence length="124" mass="14308">MALSGGGDRSWCFRPWNGKGIQYPDHEEVLKFLNRFARGFGLNELIQLNAEVIRVEQKDNEWMIESKTSDDQLNEEELFDAVVVCNGHYTQPKLANSPGIKKWPGKQIHSHTTIEFLSLTEIRY</sequence>
<evidence type="ECO:0000256" key="2">
    <source>
        <dbReference type="ARBA" id="ARBA00022630"/>
    </source>
</evidence>
<dbReference type="InterPro" id="IPR050346">
    <property type="entry name" value="FMO-like"/>
</dbReference>
<reference evidence="6" key="1">
    <citation type="submission" date="2013-11" db="EMBL/GenBank/DDBJ databases">
        <authorList>
            <person name="Genoscope - CEA"/>
        </authorList>
    </citation>
    <scope>NUCLEOTIDE SEQUENCE</scope>
    <source>
        <strain evidence="6">DH200</strain>
    </source>
</reference>
<comment type="cofactor">
    <cofactor evidence="5">
        <name>FAD</name>
        <dbReference type="ChEBI" id="CHEBI:57692"/>
    </cofactor>
</comment>
<keyword evidence="3 5" id="KW-0274">FAD</keyword>
<reference evidence="6" key="2">
    <citation type="submission" date="2014-06" db="EMBL/GenBank/DDBJ databases">
        <title>Structure and adaptive landscape of the coffee genome.</title>
        <authorList>
            <person name="Denoeud F."/>
            <person name="Wincker P."/>
            <person name="Lashermes P."/>
        </authorList>
    </citation>
    <scope>NUCLEOTIDE SEQUENCE [LARGE SCALE GENOMIC DNA]</scope>
    <source>
        <strain evidence="6">DH200</strain>
    </source>
</reference>
<keyword evidence="7" id="KW-1185">Reference proteome</keyword>
<evidence type="ECO:0000256" key="3">
    <source>
        <dbReference type="ARBA" id="ARBA00022827"/>
    </source>
</evidence>
<keyword evidence="2 5" id="KW-0285">Flavoprotein</keyword>
<dbReference type="AlphaFoldDB" id="A0A068V527"/>
<dbReference type="PANTHER" id="PTHR23023">
    <property type="entry name" value="DIMETHYLANILINE MONOOXYGENASE"/>
    <property type="match status" value="1"/>
</dbReference>
<dbReference type="Pfam" id="PF00743">
    <property type="entry name" value="FMO-like"/>
    <property type="match status" value="1"/>
</dbReference>
<comment type="similarity">
    <text evidence="1 5">Belongs to the FMO family.</text>
</comment>
<dbReference type="OrthoDB" id="66881at2759"/>
<dbReference type="InterPro" id="IPR036188">
    <property type="entry name" value="FAD/NAD-bd_sf"/>
</dbReference>
<evidence type="ECO:0000256" key="5">
    <source>
        <dbReference type="RuleBase" id="RU361177"/>
    </source>
</evidence>
<dbReference type="EC" id="1.-.-.-" evidence="5"/>
<dbReference type="GO" id="GO:0050660">
    <property type="term" value="F:flavin adenine dinucleotide binding"/>
    <property type="evidence" value="ECO:0007669"/>
    <property type="project" value="InterPro"/>
</dbReference>
<keyword evidence="5" id="KW-0503">Monooxygenase</keyword>
<gene>
    <name evidence="6" type="ORF">GSCOC_T00016790001</name>
</gene>
<keyword evidence="4 5" id="KW-0560">Oxidoreductase</keyword>
<dbReference type="PhylomeDB" id="A0A068V527"/>
<evidence type="ECO:0000313" key="6">
    <source>
        <dbReference type="EMBL" id="CDP15885.1"/>
    </source>
</evidence>
<dbReference type="GO" id="GO:0050661">
    <property type="term" value="F:NADP binding"/>
    <property type="evidence" value="ECO:0007669"/>
    <property type="project" value="InterPro"/>
</dbReference>
<evidence type="ECO:0000313" key="7">
    <source>
        <dbReference type="Proteomes" id="UP000295252"/>
    </source>
</evidence>
<dbReference type="Gene3D" id="3.50.50.60">
    <property type="entry name" value="FAD/NAD(P)-binding domain"/>
    <property type="match status" value="2"/>
</dbReference>
<dbReference type="SUPFAM" id="SSF51905">
    <property type="entry name" value="FAD/NAD(P)-binding domain"/>
    <property type="match status" value="1"/>
</dbReference>
<accession>A0A068V527</accession>
<dbReference type="STRING" id="49390.A0A068V527"/>
<evidence type="ECO:0000256" key="1">
    <source>
        <dbReference type="ARBA" id="ARBA00009183"/>
    </source>
</evidence>
<dbReference type="Proteomes" id="UP000295252">
    <property type="component" value="Chromosome VII"/>
</dbReference>
<dbReference type="EMBL" id="HG739196">
    <property type="protein sequence ID" value="CDP15885.1"/>
    <property type="molecule type" value="Genomic_DNA"/>
</dbReference>
<dbReference type="Gramene" id="CDP15885">
    <property type="protein sequence ID" value="CDP15885"/>
    <property type="gene ID" value="GSCOC_T00016790001"/>
</dbReference>
<name>A0A068V527_COFCA</name>
<dbReference type="InParanoid" id="A0A068V527"/>
<organism evidence="6 7">
    <name type="scientific">Coffea canephora</name>
    <name type="common">Robusta coffee</name>
    <dbReference type="NCBI Taxonomy" id="49390"/>
    <lineage>
        <taxon>Eukaryota</taxon>
        <taxon>Viridiplantae</taxon>
        <taxon>Streptophyta</taxon>
        <taxon>Embryophyta</taxon>
        <taxon>Tracheophyta</taxon>
        <taxon>Spermatophyta</taxon>
        <taxon>Magnoliopsida</taxon>
        <taxon>eudicotyledons</taxon>
        <taxon>Gunneridae</taxon>
        <taxon>Pentapetalae</taxon>
        <taxon>asterids</taxon>
        <taxon>lamiids</taxon>
        <taxon>Gentianales</taxon>
        <taxon>Rubiaceae</taxon>
        <taxon>Ixoroideae</taxon>
        <taxon>Gardenieae complex</taxon>
        <taxon>Bertiereae - Coffeeae clade</taxon>
        <taxon>Coffeeae</taxon>
        <taxon>Coffea</taxon>
    </lineage>
</organism>
<proteinExistence type="inferred from homology"/>
<protein>
    <recommendedName>
        <fullName evidence="5">Flavin-containing monooxygenase</fullName>
        <ecNumber evidence="5">1.-.-.-</ecNumber>
    </recommendedName>
</protein>
<dbReference type="SMR" id="A0A068V527"/>
<dbReference type="OMA" id="HSHTTIE"/>